<name>A0A8S3XT01_PARAO</name>
<proteinExistence type="predicted"/>
<accession>A0A8S3XT01</accession>
<dbReference type="AlphaFoldDB" id="A0A8S3XT01"/>
<evidence type="ECO:0000313" key="2">
    <source>
        <dbReference type="Proteomes" id="UP000691718"/>
    </source>
</evidence>
<dbReference type="Proteomes" id="UP000691718">
    <property type="component" value="Unassembled WGS sequence"/>
</dbReference>
<keyword evidence="2" id="KW-1185">Reference proteome</keyword>
<protein>
    <submittedName>
        <fullName evidence="1">(apollo) hypothetical protein</fullName>
    </submittedName>
</protein>
<organism evidence="1 2">
    <name type="scientific">Parnassius apollo</name>
    <name type="common">Apollo butterfly</name>
    <name type="synonym">Papilio apollo</name>
    <dbReference type="NCBI Taxonomy" id="110799"/>
    <lineage>
        <taxon>Eukaryota</taxon>
        <taxon>Metazoa</taxon>
        <taxon>Ecdysozoa</taxon>
        <taxon>Arthropoda</taxon>
        <taxon>Hexapoda</taxon>
        <taxon>Insecta</taxon>
        <taxon>Pterygota</taxon>
        <taxon>Neoptera</taxon>
        <taxon>Endopterygota</taxon>
        <taxon>Lepidoptera</taxon>
        <taxon>Glossata</taxon>
        <taxon>Ditrysia</taxon>
        <taxon>Papilionoidea</taxon>
        <taxon>Papilionidae</taxon>
        <taxon>Parnassiinae</taxon>
        <taxon>Parnassini</taxon>
        <taxon>Parnassius</taxon>
        <taxon>Parnassius</taxon>
    </lineage>
</organism>
<sequence length="148" mass="17074">MLSPLHWLSRDAPSLLRQIEAIEERIDHEDYEGPADQEDDTMALLAYLHGTCLAVLGEPHRAIRELEIVLRLKNKLVQHVFLVPHAMIELAKCYNALGNNERSQNMLHNGWKRFFTNSLKSRLLSNIYKKMEMIQNAMAANGLRRALK</sequence>
<dbReference type="EMBL" id="CAJQZP010001297">
    <property type="protein sequence ID" value="CAG5037084.1"/>
    <property type="molecule type" value="Genomic_DNA"/>
</dbReference>
<reference evidence="1" key="1">
    <citation type="submission" date="2021-04" db="EMBL/GenBank/DDBJ databases">
        <authorList>
            <person name="Tunstrom K."/>
        </authorList>
    </citation>
    <scope>NUCLEOTIDE SEQUENCE</scope>
</reference>
<comment type="caution">
    <text evidence="1">The sequence shown here is derived from an EMBL/GenBank/DDBJ whole genome shotgun (WGS) entry which is preliminary data.</text>
</comment>
<evidence type="ECO:0000313" key="1">
    <source>
        <dbReference type="EMBL" id="CAG5037084.1"/>
    </source>
</evidence>
<gene>
    <name evidence="1" type="ORF">PAPOLLO_LOCUS21010</name>
</gene>